<accession>A0A0D3KQF0</accession>
<dbReference type="STRING" id="2903.R1FG27"/>
<feature type="compositionally biased region" description="Basic and acidic residues" evidence="1">
    <location>
        <begin position="83"/>
        <end position="102"/>
    </location>
</feature>
<reference evidence="2" key="2">
    <citation type="submission" date="2024-10" db="UniProtKB">
        <authorList>
            <consortium name="EnsemblProtists"/>
        </authorList>
    </citation>
    <scope>IDENTIFICATION</scope>
</reference>
<evidence type="ECO:0000313" key="2">
    <source>
        <dbReference type="EnsemblProtists" id="EOD37985"/>
    </source>
</evidence>
<dbReference type="PANTHER" id="PTHR34689:SF1">
    <property type="entry name" value="NUCLEIC ACID-BINDING PROTEIN"/>
    <property type="match status" value="1"/>
</dbReference>
<dbReference type="EnsemblProtists" id="EOD37985">
    <property type="protein sequence ID" value="EOD37985"/>
    <property type="gene ID" value="EMIHUDRAFT_462224"/>
</dbReference>
<dbReference type="Proteomes" id="UP000013827">
    <property type="component" value="Unassembled WGS sequence"/>
</dbReference>
<feature type="region of interest" description="Disordered" evidence="1">
    <location>
        <begin position="83"/>
        <end position="103"/>
    </location>
</feature>
<dbReference type="AlphaFoldDB" id="A0A0D3KQF0"/>
<dbReference type="PaxDb" id="2903-EOD37985"/>
<dbReference type="eggNOG" id="ENOG502QPV8">
    <property type="taxonomic scope" value="Eukaryota"/>
</dbReference>
<dbReference type="OMA" id="IHTLDMN"/>
<evidence type="ECO:0000313" key="3">
    <source>
        <dbReference type="Proteomes" id="UP000013827"/>
    </source>
</evidence>
<protein>
    <submittedName>
        <fullName evidence="2">Uncharacterized protein</fullName>
    </submittedName>
</protein>
<dbReference type="HOGENOM" id="CLU_145716_0_0_1"/>
<dbReference type="PANTHER" id="PTHR34689">
    <property type="entry name" value="NUCLEIC ACID-BINDING PROTEIN"/>
    <property type="match status" value="1"/>
</dbReference>
<organism evidence="2 3">
    <name type="scientific">Emiliania huxleyi (strain CCMP1516)</name>
    <dbReference type="NCBI Taxonomy" id="280463"/>
    <lineage>
        <taxon>Eukaryota</taxon>
        <taxon>Haptista</taxon>
        <taxon>Haptophyta</taxon>
        <taxon>Prymnesiophyceae</taxon>
        <taxon>Isochrysidales</taxon>
        <taxon>Noelaerhabdaceae</taxon>
        <taxon>Emiliania</taxon>
    </lineage>
</organism>
<reference evidence="3" key="1">
    <citation type="journal article" date="2013" name="Nature">
        <title>Pan genome of the phytoplankton Emiliania underpins its global distribution.</title>
        <authorList>
            <person name="Read B.A."/>
            <person name="Kegel J."/>
            <person name="Klute M.J."/>
            <person name="Kuo A."/>
            <person name="Lefebvre S.C."/>
            <person name="Maumus F."/>
            <person name="Mayer C."/>
            <person name="Miller J."/>
            <person name="Monier A."/>
            <person name="Salamov A."/>
            <person name="Young J."/>
            <person name="Aguilar M."/>
            <person name="Claverie J.M."/>
            <person name="Frickenhaus S."/>
            <person name="Gonzalez K."/>
            <person name="Herman E.K."/>
            <person name="Lin Y.C."/>
            <person name="Napier J."/>
            <person name="Ogata H."/>
            <person name="Sarno A.F."/>
            <person name="Shmutz J."/>
            <person name="Schroeder D."/>
            <person name="de Vargas C."/>
            <person name="Verret F."/>
            <person name="von Dassow P."/>
            <person name="Valentin K."/>
            <person name="Van de Peer Y."/>
            <person name="Wheeler G."/>
            <person name="Dacks J.B."/>
            <person name="Delwiche C.F."/>
            <person name="Dyhrman S.T."/>
            <person name="Glockner G."/>
            <person name="John U."/>
            <person name="Richards T."/>
            <person name="Worden A.Z."/>
            <person name="Zhang X."/>
            <person name="Grigoriev I.V."/>
            <person name="Allen A.E."/>
            <person name="Bidle K."/>
            <person name="Borodovsky M."/>
            <person name="Bowler C."/>
            <person name="Brownlee C."/>
            <person name="Cock J.M."/>
            <person name="Elias M."/>
            <person name="Gladyshev V.N."/>
            <person name="Groth M."/>
            <person name="Guda C."/>
            <person name="Hadaegh A."/>
            <person name="Iglesias-Rodriguez M.D."/>
            <person name="Jenkins J."/>
            <person name="Jones B.M."/>
            <person name="Lawson T."/>
            <person name="Leese F."/>
            <person name="Lindquist E."/>
            <person name="Lobanov A."/>
            <person name="Lomsadze A."/>
            <person name="Malik S.B."/>
            <person name="Marsh M.E."/>
            <person name="Mackinder L."/>
            <person name="Mock T."/>
            <person name="Mueller-Roeber B."/>
            <person name="Pagarete A."/>
            <person name="Parker M."/>
            <person name="Probert I."/>
            <person name="Quesneville H."/>
            <person name="Raines C."/>
            <person name="Rensing S.A."/>
            <person name="Riano-Pachon D.M."/>
            <person name="Richier S."/>
            <person name="Rokitta S."/>
            <person name="Shiraiwa Y."/>
            <person name="Soanes D.M."/>
            <person name="van der Giezen M."/>
            <person name="Wahlund T.M."/>
            <person name="Williams B."/>
            <person name="Wilson W."/>
            <person name="Wolfe G."/>
            <person name="Wurch L.L."/>
        </authorList>
    </citation>
    <scope>NUCLEOTIDE SEQUENCE</scope>
</reference>
<feature type="region of interest" description="Disordered" evidence="1">
    <location>
        <begin position="153"/>
        <end position="184"/>
    </location>
</feature>
<proteinExistence type="predicted"/>
<feature type="compositionally biased region" description="Basic and acidic residues" evidence="1">
    <location>
        <begin position="153"/>
        <end position="164"/>
    </location>
</feature>
<keyword evidence="3" id="KW-1185">Reference proteome</keyword>
<sequence>MYEKQEEFLAWLSEVKGVPQEACSQRDLKEHFSTYVEDFNTATLPDEKYYNLRTWYLKEQARKAREGADAQASAAATFERTTFDDEAARKAELARERAKRSEATTALMAKAMGESKGSSALMEDMRQQEEARRLMQVAYKTGDESKAREMALRLDPNHVTEEQMRATWGSGAGPQRKARKPQKS</sequence>
<name>A0A0D3KQF0_EMIH1</name>
<dbReference type="KEGG" id="ehx:EMIHUDRAFT_462224"/>
<dbReference type="GeneID" id="17283255"/>
<evidence type="ECO:0000256" key="1">
    <source>
        <dbReference type="SAM" id="MobiDB-lite"/>
    </source>
</evidence>
<dbReference type="RefSeq" id="XP_005790414.1">
    <property type="nucleotide sequence ID" value="XM_005790357.1"/>
</dbReference>